<evidence type="ECO:0000259" key="4">
    <source>
        <dbReference type="Pfam" id="PF06114"/>
    </source>
</evidence>
<evidence type="ECO:0000256" key="1">
    <source>
        <dbReference type="ARBA" id="ARBA00022690"/>
    </source>
</evidence>
<dbReference type="InterPro" id="IPR036331">
    <property type="entry name" value="Chagasin-like_sf"/>
</dbReference>
<dbReference type="PANTHER" id="PTHR43236">
    <property type="entry name" value="ANTITOXIN HIGA1"/>
    <property type="match status" value="1"/>
</dbReference>
<dbReference type="Gene3D" id="2.60.40.2020">
    <property type="match status" value="1"/>
</dbReference>
<proteinExistence type="predicted"/>
<organism evidence="5 6">
    <name type="scientific">Nocardia flavorosea</name>
    <dbReference type="NCBI Taxonomy" id="53429"/>
    <lineage>
        <taxon>Bacteria</taxon>
        <taxon>Bacillati</taxon>
        <taxon>Actinomycetota</taxon>
        <taxon>Actinomycetes</taxon>
        <taxon>Mycobacteriales</taxon>
        <taxon>Nocardiaceae</taxon>
        <taxon>Nocardia</taxon>
    </lineage>
</organism>
<feature type="domain" description="IrrE N-terminal-like" evidence="4">
    <location>
        <begin position="16"/>
        <end position="127"/>
    </location>
</feature>
<dbReference type="GO" id="GO:0004869">
    <property type="term" value="F:cysteine-type endopeptidase inhibitor activity"/>
    <property type="evidence" value="ECO:0007669"/>
    <property type="project" value="UniProtKB-KW"/>
</dbReference>
<dbReference type="InterPro" id="IPR052345">
    <property type="entry name" value="Rad_response_metalloprotease"/>
</dbReference>
<dbReference type="Gene3D" id="1.10.10.2910">
    <property type="match status" value="1"/>
</dbReference>
<feature type="region of interest" description="Disordered" evidence="3">
    <location>
        <begin position="355"/>
        <end position="376"/>
    </location>
</feature>
<keyword evidence="6" id="KW-1185">Reference proteome</keyword>
<evidence type="ECO:0000313" key="5">
    <source>
        <dbReference type="EMBL" id="NKY59397.1"/>
    </source>
</evidence>
<comment type="caution">
    <text evidence="5">The sequence shown here is derived from an EMBL/GenBank/DDBJ whole genome shotgun (WGS) entry which is preliminary data.</text>
</comment>
<dbReference type="Pfam" id="PF06114">
    <property type="entry name" value="Peptidase_M78"/>
    <property type="match status" value="1"/>
</dbReference>
<keyword evidence="2" id="KW-0789">Thiol protease inhibitor</keyword>
<dbReference type="Proteomes" id="UP000570678">
    <property type="component" value="Unassembled WGS sequence"/>
</dbReference>
<gene>
    <name evidence="5" type="ORF">HGA15_25225</name>
</gene>
<dbReference type="RefSeq" id="WP_168433937.1">
    <property type="nucleotide sequence ID" value="NZ_JAAXOT010000015.1"/>
</dbReference>
<name>A0A846YJU9_9NOCA</name>
<evidence type="ECO:0000256" key="3">
    <source>
        <dbReference type="SAM" id="MobiDB-lite"/>
    </source>
</evidence>
<reference evidence="5 6" key="1">
    <citation type="submission" date="2020-04" db="EMBL/GenBank/DDBJ databases">
        <title>MicrobeNet Type strains.</title>
        <authorList>
            <person name="Nicholson A.C."/>
        </authorList>
    </citation>
    <scope>NUCLEOTIDE SEQUENCE [LARGE SCALE GENOMIC DNA]</scope>
    <source>
        <strain evidence="5 6">JCM 3332</strain>
    </source>
</reference>
<protein>
    <submittedName>
        <fullName evidence="5">ImmA/IrrE family metallo-endopeptidase</fullName>
    </submittedName>
</protein>
<sequence length="376" mass="41124">MRTPMDRPVDVFALTQHLGVWLATQPLDNTYGFYLNDNDAAGIVLNSRHPEVLQRYTCAHELGHHLLGHGSHTDDKVTVEASADVALREQQAQAFAAALLMPGPLVNHTLRRLHTSAEPAAGDIYLASRDLAVSYSAMVWGLAELNRLDRRRADALSEAGVRPVKDALRGGPPIADARADLWTLEIPVQIGTEAIQALTCRVGDEIHIRLPEDLGTGYTWSLADPHRRPALDVVGTAPRFLWDGASHLTLGPTAIAPVEPEALPTDSAVLAEFHTHPDNRLDATATEDHDTLFDLVGTRSGHERVLPGLGMKVFVVSPGAAGQHTFQFRLIREWESTRSPAAHCRVTVTATPRRTLPRQGFAPRQNERRVHELAAA</sequence>
<evidence type="ECO:0000256" key="2">
    <source>
        <dbReference type="ARBA" id="ARBA00022704"/>
    </source>
</evidence>
<feature type="compositionally biased region" description="Basic and acidic residues" evidence="3">
    <location>
        <begin position="365"/>
        <end position="376"/>
    </location>
</feature>
<dbReference type="SUPFAM" id="SSF141066">
    <property type="entry name" value="ICP-like"/>
    <property type="match status" value="1"/>
</dbReference>
<dbReference type="InterPro" id="IPR010359">
    <property type="entry name" value="IrrE_HExxH"/>
</dbReference>
<dbReference type="EMBL" id="JAAXOT010000015">
    <property type="protein sequence ID" value="NKY59397.1"/>
    <property type="molecule type" value="Genomic_DNA"/>
</dbReference>
<dbReference type="AlphaFoldDB" id="A0A846YJU9"/>
<evidence type="ECO:0000313" key="6">
    <source>
        <dbReference type="Proteomes" id="UP000570678"/>
    </source>
</evidence>
<accession>A0A846YJU9</accession>
<keyword evidence="1" id="KW-0646">Protease inhibitor</keyword>
<dbReference type="PANTHER" id="PTHR43236:SF1">
    <property type="entry name" value="BLL7220 PROTEIN"/>
    <property type="match status" value="1"/>
</dbReference>